<organism evidence="9 10">
    <name type="scientific">Dipteronia sinensis</name>
    <dbReference type="NCBI Taxonomy" id="43782"/>
    <lineage>
        <taxon>Eukaryota</taxon>
        <taxon>Viridiplantae</taxon>
        <taxon>Streptophyta</taxon>
        <taxon>Embryophyta</taxon>
        <taxon>Tracheophyta</taxon>
        <taxon>Spermatophyta</taxon>
        <taxon>Magnoliopsida</taxon>
        <taxon>eudicotyledons</taxon>
        <taxon>Gunneridae</taxon>
        <taxon>Pentapetalae</taxon>
        <taxon>rosids</taxon>
        <taxon>malvids</taxon>
        <taxon>Sapindales</taxon>
        <taxon>Sapindaceae</taxon>
        <taxon>Hippocastanoideae</taxon>
        <taxon>Acereae</taxon>
        <taxon>Dipteronia</taxon>
    </lineage>
</organism>
<keyword evidence="10" id="KW-1185">Reference proteome</keyword>
<proteinExistence type="predicted"/>
<evidence type="ECO:0000256" key="5">
    <source>
        <dbReference type="ARBA" id="ARBA00023163"/>
    </source>
</evidence>
<gene>
    <name evidence="9" type="ORF">Dsin_000501</name>
</gene>
<keyword evidence="2 6" id="KW-0863">Zinc-finger</keyword>
<name>A0AAE0B3K5_9ROSI</name>
<sequence>MTTFYRQKSVTPSDISEPAIIEGTSTNDSIPPNIDKLDNEPEALDNGAKNSSWAWDHFIQLSSDPKNPKSKCRYCGKVYACGKKKNGTSNMLVHLKFRCRKFVFKRDSNQKQLFMQPKTNQDDGKLIATTYNEEKCREALARFVLLDEAPFKTVEGKGFKYMLSVFEPRFHVPCRTTIARDVLQVYVDEKKKLKDFFVRNQQRVC</sequence>
<feature type="region of interest" description="Disordered" evidence="7">
    <location>
        <begin position="15"/>
        <end position="43"/>
    </location>
</feature>
<keyword evidence="4" id="KW-0805">Transcription regulation</keyword>
<evidence type="ECO:0000256" key="2">
    <source>
        <dbReference type="ARBA" id="ARBA00022771"/>
    </source>
</evidence>
<dbReference type="EMBL" id="JANJYJ010000001">
    <property type="protein sequence ID" value="KAK3228620.1"/>
    <property type="molecule type" value="Genomic_DNA"/>
</dbReference>
<evidence type="ECO:0000256" key="6">
    <source>
        <dbReference type="PROSITE-ProRule" id="PRU00027"/>
    </source>
</evidence>
<evidence type="ECO:0000313" key="10">
    <source>
        <dbReference type="Proteomes" id="UP001281410"/>
    </source>
</evidence>
<dbReference type="PANTHER" id="PTHR46481">
    <property type="entry name" value="ZINC FINGER BED DOMAIN-CONTAINING PROTEIN 4"/>
    <property type="match status" value="1"/>
</dbReference>
<evidence type="ECO:0000256" key="3">
    <source>
        <dbReference type="ARBA" id="ARBA00022833"/>
    </source>
</evidence>
<evidence type="ECO:0000256" key="7">
    <source>
        <dbReference type="SAM" id="MobiDB-lite"/>
    </source>
</evidence>
<keyword evidence="3" id="KW-0862">Zinc</keyword>
<feature type="domain" description="BED-type" evidence="8">
    <location>
        <begin position="49"/>
        <end position="106"/>
    </location>
</feature>
<evidence type="ECO:0000256" key="1">
    <source>
        <dbReference type="ARBA" id="ARBA00022723"/>
    </source>
</evidence>
<evidence type="ECO:0000259" key="8">
    <source>
        <dbReference type="PROSITE" id="PS50808"/>
    </source>
</evidence>
<dbReference type="AlphaFoldDB" id="A0AAE0B3K5"/>
<dbReference type="GO" id="GO:0008270">
    <property type="term" value="F:zinc ion binding"/>
    <property type="evidence" value="ECO:0007669"/>
    <property type="project" value="UniProtKB-KW"/>
</dbReference>
<evidence type="ECO:0000256" key="4">
    <source>
        <dbReference type="ARBA" id="ARBA00023015"/>
    </source>
</evidence>
<dbReference type="SUPFAM" id="SSF140996">
    <property type="entry name" value="Hermes dimerisation domain"/>
    <property type="match status" value="1"/>
</dbReference>
<accession>A0AAE0B3K5</accession>
<dbReference type="InterPro" id="IPR036236">
    <property type="entry name" value="Znf_C2H2_sf"/>
</dbReference>
<dbReference type="SUPFAM" id="SSF57667">
    <property type="entry name" value="beta-beta-alpha zinc fingers"/>
    <property type="match status" value="1"/>
</dbReference>
<dbReference type="Pfam" id="PF02892">
    <property type="entry name" value="zf-BED"/>
    <property type="match status" value="1"/>
</dbReference>
<dbReference type="InterPro" id="IPR003656">
    <property type="entry name" value="Znf_BED"/>
</dbReference>
<keyword evidence="5" id="KW-0804">Transcription</keyword>
<protein>
    <recommendedName>
        <fullName evidence="8">BED-type domain-containing protein</fullName>
    </recommendedName>
</protein>
<reference evidence="9" key="1">
    <citation type="journal article" date="2023" name="Plant J.">
        <title>Genome sequences and population genomics provide insights into the demographic history, inbreeding, and mutation load of two 'living fossil' tree species of Dipteronia.</title>
        <authorList>
            <person name="Feng Y."/>
            <person name="Comes H.P."/>
            <person name="Chen J."/>
            <person name="Zhu S."/>
            <person name="Lu R."/>
            <person name="Zhang X."/>
            <person name="Li P."/>
            <person name="Qiu J."/>
            <person name="Olsen K.M."/>
            <person name="Qiu Y."/>
        </authorList>
    </citation>
    <scope>NUCLEOTIDE SEQUENCE</scope>
    <source>
        <strain evidence="9">NBL</strain>
    </source>
</reference>
<dbReference type="Proteomes" id="UP001281410">
    <property type="component" value="Unassembled WGS sequence"/>
</dbReference>
<keyword evidence="1" id="KW-0479">Metal-binding</keyword>
<dbReference type="PROSITE" id="PS50808">
    <property type="entry name" value="ZF_BED"/>
    <property type="match status" value="1"/>
</dbReference>
<dbReference type="InterPro" id="IPR052035">
    <property type="entry name" value="ZnF_BED_domain_contain"/>
</dbReference>
<dbReference type="GO" id="GO:0003677">
    <property type="term" value="F:DNA binding"/>
    <property type="evidence" value="ECO:0007669"/>
    <property type="project" value="InterPro"/>
</dbReference>
<comment type="caution">
    <text evidence="9">The sequence shown here is derived from an EMBL/GenBank/DDBJ whole genome shotgun (WGS) entry which is preliminary data.</text>
</comment>
<dbReference type="PANTHER" id="PTHR46481:SF8">
    <property type="entry name" value="ZINC FINGER BED DOMAIN-CONTAINING PROTEIN RICESLEEPER 1-LIKE"/>
    <property type="match status" value="1"/>
</dbReference>
<evidence type="ECO:0000313" key="9">
    <source>
        <dbReference type="EMBL" id="KAK3228620.1"/>
    </source>
</evidence>
<dbReference type="SMART" id="SM00614">
    <property type="entry name" value="ZnF_BED"/>
    <property type="match status" value="1"/>
</dbReference>